<proteinExistence type="predicted"/>
<reference evidence="2 3" key="2">
    <citation type="submission" date="2008-10" db="EMBL/GenBank/DDBJ databases">
        <title>Draft genome sequence of Anaerococcus hydrogenalis (DSM 7454).</title>
        <authorList>
            <person name="Sudarsanam P."/>
            <person name="Ley R."/>
            <person name="Guruge J."/>
            <person name="Turnbaugh P.J."/>
            <person name="Mahowald M."/>
            <person name="Liep D."/>
            <person name="Gordon J."/>
        </authorList>
    </citation>
    <scope>NUCLEOTIDE SEQUENCE [LARGE SCALE GENOMIC DNA]</scope>
    <source>
        <strain evidence="2 3">DSM 7454</strain>
    </source>
</reference>
<dbReference type="SMART" id="SM00849">
    <property type="entry name" value="Lactamase_B"/>
    <property type="match status" value="1"/>
</dbReference>
<dbReference type="STRING" id="561177.ANHYDRO_00681"/>
<dbReference type="InterPro" id="IPR035681">
    <property type="entry name" value="ComA-like_MBL"/>
</dbReference>
<organism evidence="2 3">
    <name type="scientific">Anaerococcus hydrogenalis DSM 7454</name>
    <dbReference type="NCBI Taxonomy" id="561177"/>
    <lineage>
        <taxon>Bacteria</taxon>
        <taxon>Bacillati</taxon>
        <taxon>Bacillota</taxon>
        <taxon>Tissierellia</taxon>
        <taxon>Tissierellales</taxon>
        <taxon>Peptoniphilaceae</taxon>
        <taxon>Anaerococcus</taxon>
    </lineage>
</organism>
<reference evidence="2 3" key="1">
    <citation type="submission" date="2008-09" db="EMBL/GenBank/DDBJ databases">
        <authorList>
            <person name="Fulton L."/>
            <person name="Clifton S."/>
            <person name="Fulton B."/>
            <person name="Xu J."/>
            <person name="Minx P."/>
            <person name="Pepin K.H."/>
            <person name="Johnson M."/>
            <person name="Thiruvilangam P."/>
            <person name="Bhonagiri V."/>
            <person name="Nash W.E."/>
            <person name="Mardis E.R."/>
            <person name="Wilson R.K."/>
        </authorList>
    </citation>
    <scope>NUCLEOTIDE SEQUENCE [LARGE SCALE GENOMIC DNA]</scope>
    <source>
        <strain evidence="2 3">DSM 7454</strain>
    </source>
</reference>
<feature type="domain" description="Metallo-beta-lactamase" evidence="1">
    <location>
        <begin position="45"/>
        <end position="238"/>
    </location>
</feature>
<dbReference type="InterPro" id="IPR001279">
    <property type="entry name" value="Metallo-B-lactamas"/>
</dbReference>
<name>B6W7Y2_9FIRM</name>
<accession>B6W7Y2</accession>
<dbReference type="PANTHER" id="PTHR30619">
    <property type="entry name" value="DNA INTERNALIZATION/COMPETENCE PROTEIN COMEC/REC2"/>
    <property type="match status" value="1"/>
</dbReference>
<dbReference type="eggNOG" id="COG2333">
    <property type="taxonomic scope" value="Bacteria"/>
</dbReference>
<gene>
    <name evidence="2" type="ORF">ANHYDRO_00681</name>
</gene>
<dbReference type="SUPFAM" id="SSF56281">
    <property type="entry name" value="Metallo-hydrolase/oxidoreductase"/>
    <property type="match status" value="1"/>
</dbReference>
<dbReference type="InterPro" id="IPR036866">
    <property type="entry name" value="RibonucZ/Hydroxyglut_hydro"/>
</dbReference>
<dbReference type="Gene3D" id="3.60.15.10">
    <property type="entry name" value="Ribonuclease Z/Hydroxyacylglutathione hydrolase-like"/>
    <property type="match status" value="1"/>
</dbReference>
<evidence type="ECO:0000259" key="1">
    <source>
        <dbReference type="SMART" id="SM00849"/>
    </source>
</evidence>
<dbReference type="InterPro" id="IPR052159">
    <property type="entry name" value="Competence_DNA_uptake"/>
</dbReference>
<evidence type="ECO:0000313" key="3">
    <source>
        <dbReference type="Proteomes" id="UP000005451"/>
    </source>
</evidence>
<evidence type="ECO:0000313" key="2">
    <source>
        <dbReference type="EMBL" id="EEB36381.1"/>
    </source>
</evidence>
<dbReference type="Pfam" id="PF00753">
    <property type="entry name" value="Lactamase_B"/>
    <property type="match status" value="1"/>
</dbReference>
<comment type="caution">
    <text evidence="2">The sequence shown here is derived from an EMBL/GenBank/DDBJ whole genome shotgun (WGS) entry which is preliminary data.</text>
</comment>
<dbReference type="Proteomes" id="UP000005451">
    <property type="component" value="Unassembled WGS sequence"/>
</dbReference>
<dbReference type="EMBL" id="ABXA01000019">
    <property type="protein sequence ID" value="EEB36381.1"/>
    <property type="molecule type" value="Genomic_DNA"/>
</dbReference>
<dbReference type="RefSeq" id="WP_004813292.1">
    <property type="nucleotide sequence ID" value="NZ_ABXA01000019.1"/>
</dbReference>
<protein>
    <submittedName>
        <fullName evidence="2">Metallo-beta-lactamase domain protein</fullName>
    </submittedName>
</protein>
<dbReference type="CDD" id="cd07731">
    <property type="entry name" value="ComA-like_MBL-fold"/>
    <property type="match status" value="1"/>
</dbReference>
<sequence>MRAKIKNILIIFLSLIFIFLLINTKEDKGHKNLQELEINYIDVGQGNAVLIQSNDKTLLIDGGNRSNSSYYYNFIKNKNVKKIDYMIASHYDEDHIAGLISILENYEVSNVLCPNYKKDTKIYKSFKKSLKKSNANIIYPKKGDKFNISDAKIQILWPNEYKQGVDNDNSIVVKLRYGNMSFLFPADASINVEDQLIYSGFNLKSDVLMLGHHGSKYSTSKQFLKEVDPKLAVISVGKNNRYGHPSSRVLKILNDKNIKILRTDKDGDISIKCDGNKIKITTKKSNKK</sequence>
<dbReference type="PANTHER" id="PTHR30619:SF7">
    <property type="entry name" value="BETA-LACTAMASE DOMAIN PROTEIN"/>
    <property type="match status" value="1"/>
</dbReference>
<dbReference type="AlphaFoldDB" id="B6W7Y2"/>